<dbReference type="Proteomes" id="UP001139516">
    <property type="component" value="Unassembled WGS sequence"/>
</dbReference>
<protein>
    <submittedName>
        <fullName evidence="1">Uncharacterized protein</fullName>
    </submittedName>
</protein>
<sequence>MSQLSSYASLANAGAQIYGQVRQGLEEREMAQAQRGLAQTQNLARTQALAADYDTGRQARATQLAQNLAGAAAEAGGAGLQPGDGSAGAVASGIRQRAAATQDAADQEFNTQLAAQPRSLLAPDSSFGDFLNAGRSFGSVLQSLIG</sequence>
<dbReference type="EMBL" id="JALPRX010000029">
    <property type="protein sequence ID" value="MCK8784332.1"/>
    <property type="molecule type" value="Genomic_DNA"/>
</dbReference>
<organism evidence="1 2">
    <name type="scientific">Roseomonas acroporae</name>
    <dbReference type="NCBI Taxonomy" id="2937791"/>
    <lineage>
        <taxon>Bacteria</taxon>
        <taxon>Pseudomonadati</taxon>
        <taxon>Pseudomonadota</taxon>
        <taxon>Alphaproteobacteria</taxon>
        <taxon>Acetobacterales</taxon>
        <taxon>Roseomonadaceae</taxon>
        <taxon>Roseomonas</taxon>
    </lineage>
</organism>
<dbReference type="AlphaFoldDB" id="A0A9X2BTH8"/>
<name>A0A9X2BTH8_9PROT</name>
<comment type="caution">
    <text evidence="1">The sequence shown here is derived from an EMBL/GenBank/DDBJ whole genome shotgun (WGS) entry which is preliminary data.</text>
</comment>
<keyword evidence="2" id="KW-1185">Reference proteome</keyword>
<evidence type="ECO:0000313" key="1">
    <source>
        <dbReference type="EMBL" id="MCK8784332.1"/>
    </source>
</evidence>
<gene>
    <name evidence="1" type="ORF">M0638_08070</name>
</gene>
<proteinExistence type="predicted"/>
<reference evidence="1" key="1">
    <citation type="submission" date="2022-04" db="EMBL/GenBank/DDBJ databases">
        <title>Roseomonas acroporae sp. nov., isolated from coral Acropora digitifera.</title>
        <authorList>
            <person name="Sun H."/>
        </authorList>
    </citation>
    <scope>NUCLEOTIDE SEQUENCE</scope>
    <source>
        <strain evidence="1">NAR14</strain>
    </source>
</reference>
<evidence type="ECO:0000313" key="2">
    <source>
        <dbReference type="Proteomes" id="UP001139516"/>
    </source>
</evidence>
<accession>A0A9X2BTH8</accession>
<dbReference type="RefSeq" id="WP_248666457.1">
    <property type="nucleotide sequence ID" value="NZ_JALPRX010000029.1"/>
</dbReference>